<sequence length="124" mass="13224">MKKVNLVLQILLGLMLVVFGLNKFFGFLPMPAMPGPAGNFMGALLATGYMIKMVGVIEVLVGALLLLRKFVALSLVFLAPISVNIVAFHLFLDLPGIGGAAVVAILNLNLLIVYRAAFKGILKN</sequence>
<dbReference type="OrthoDB" id="8161897at2"/>
<protein>
    <recommendedName>
        <fullName evidence="4">DoxX protein</fullName>
    </recommendedName>
</protein>
<dbReference type="EMBL" id="FMYP01000006">
    <property type="protein sequence ID" value="SDB88309.1"/>
    <property type="molecule type" value="Genomic_DNA"/>
</dbReference>
<dbReference type="Proteomes" id="UP000199452">
    <property type="component" value="Unassembled WGS sequence"/>
</dbReference>
<feature type="transmembrane region" description="Helical" evidence="1">
    <location>
        <begin position="97"/>
        <end position="118"/>
    </location>
</feature>
<dbReference type="STRING" id="1640674.SAMN05216323_100623"/>
<evidence type="ECO:0000313" key="2">
    <source>
        <dbReference type="EMBL" id="SDB88309.1"/>
    </source>
</evidence>
<keyword evidence="1" id="KW-0472">Membrane</keyword>
<dbReference type="RefSeq" id="WP_092435425.1">
    <property type="nucleotide sequence ID" value="NZ_FMYP01000006.1"/>
</dbReference>
<feature type="transmembrane region" description="Helical" evidence="1">
    <location>
        <begin position="44"/>
        <end position="66"/>
    </location>
</feature>
<reference evidence="2 3" key="1">
    <citation type="submission" date="2016-09" db="EMBL/GenBank/DDBJ databases">
        <authorList>
            <person name="Capua I."/>
            <person name="De Benedictis P."/>
            <person name="Joannis T."/>
            <person name="Lombin L.H."/>
            <person name="Cattoli G."/>
        </authorList>
    </citation>
    <scope>NUCLEOTIDE SEQUENCE [LARGE SCALE GENOMIC DNA]</scope>
    <source>
        <strain evidence="2 3">A7P-90m</strain>
    </source>
</reference>
<organism evidence="2 3">
    <name type="scientific">Williamwhitmania taraxaci</name>
    <dbReference type="NCBI Taxonomy" id="1640674"/>
    <lineage>
        <taxon>Bacteria</taxon>
        <taxon>Pseudomonadati</taxon>
        <taxon>Bacteroidota</taxon>
        <taxon>Bacteroidia</taxon>
        <taxon>Bacteroidales</taxon>
        <taxon>Williamwhitmaniaceae</taxon>
        <taxon>Williamwhitmania</taxon>
    </lineage>
</organism>
<keyword evidence="1" id="KW-0812">Transmembrane</keyword>
<keyword evidence="3" id="KW-1185">Reference proteome</keyword>
<keyword evidence="1" id="KW-1133">Transmembrane helix</keyword>
<evidence type="ECO:0000256" key="1">
    <source>
        <dbReference type="SAM" id="Phobius"/>
    </source>
</evidence>
<dbReference type="AlphaFoldDB" id="A0A1G6H213"/>
<evidence type="ECO:0008006" key="4">
    <source>
        <dbReference type="Google" id="ProtNLM"/>
    </source>
</evidence>
<name>A0A1G6H213_9BACT</name>
<accession>A0A1G6H213</accession>
<gene>
    <name evidence="2" type="ORF">SAMN05216323_100623</name>
</gene>
<evidence type="ECO:0000313" key="3">
    <source>
        <dbReference type="Proteomes" id="UP000199452"/>
    </source>
</evidence>
<proteinExistence type="predicted"/>
<feature type="transmembrane region" description="Helical" evidence="1">
    <location>
        <begin position="73"/>
        <end position="91"/>
    </location>
</feature>